<sequence>MNLDKNLRKYLKKTGKSFSVQFIPEDDKWCVIVGEHSTKADKLADALRSVWLEIPDFNSVIKD</sequence>
<dbReference type="AlphaFoldDB" id="I3CGS0"/>
<protein>
    <submittedName>
        <fullName evidence="1">Uncharacterized protein</fullName>
    </submittedName>
</protein>
<accession>I3CGS0</accession>
<name>I3CGS0_9GAMM</name>
<evidence type="ECO:0000313" key="1">
    <source>
        <dbReference type="EMBL" id="EIJ42813.1"/>
    </source>
</evidence>
<proteinExistence type="predicted"/>
<dbReference type="EMBL" id="JH600070">
    <property type="protein sequence ID" value="EIJ42813.1"/>
    <property type="molecule type" value="Genomic_DNA"/>
</dbReference>
<dbReference type="OrthoDB" id="9872436at2"/>
<dbReference type="Proteomes" id="UP000005744">
    <property type="component" value="Unassembled WGS sequence"/>
</dbReference>
<dbReference type="HOGENOM" id="CLU_2876758_0_0_6"/>
<gene>
    <name evidence="1" type="ORF">BegalDRAFT_1941</name>
</gene>
<organism evidence="1 2">
    <name type="scientific">Beggiatoa alba B18LD</name>
    <dbReference type="NCBI Taxonomy" id="395493"/>
    <lineage>
        <taxon>Bacteria</taxon>
        <taxon>Pseudomonadati</taxon>
        <taxon>Pseudomonadota</taxon>
        <taxon>Gammaproteobacteria</taxon>
        <taxon>Thiotrichales</taxon>
        <taxon>Thiotrichaceae</taxon>
        <taxon>Beggiatoa</taxon>
    </lineage>
</organism>
<reference evidence="1 2" key="1">
    <citation type="submission" date="2011-11" db="EMBL/GenBank/DDBJ databases">
        <title>Improved High-Quality Draft sequence of Beggiatoa alba B18lD.</title>
        <authorList>
            <consortium name="US DOE Joint Genome Institute"/>
            <person name="Lucas S."/>
            <person name="Han J."/>
            <person name="Lapidus A."/>
            <person name="Cheng J.-F."/>
            <person name="Goodwin L."/>
            <person name="Pitluck S."/>
            <person name="Peters L."/>
            <person name="Mikhailova N."/>
            <person name="Held B."/>
            <person name="Detter J.C."/>
            <person name="Han C."/>
            <person name="Tapia R."/>
            <person name="Land M."/>
            <person name="Hauser L."/>
            <person name="Kyrpides N."/>
            <person name="Ivanova N."/>
            <person name="Pagani I."/>
            <person name="Samuel K."/>
            <person name="Teske A."/>
            <person name="Mueller J."/>
            <person name="Woyke T."/>
        </authorList>
    </citation>
    <scope>NUCLEOTIDE SEQUENCE [LARGE SCALE GENOMIC DNA]</scope>
    <source>
        <strain evidence="1 2">B18LD</strain>
    </source>
</reference>
<dbReference type="RefSeq" id="WP_002686067.1">
    <property type="nucleotide sequence ID" value="NZ_JH600070.1"/>
</dbReference>
<keyword evidence="2" id="KW-1185">Reference proteome</keyword>
<evidence type="ECO:0000313" key="2">
    <source>
        <dbReference type="Proteomes" id="UP000005744"/>
    </source>
</evidence>